<dbReference type="InterPro" id="IPR004762">
    <property type="entry name" value="Amino_acid_permease_fungi"/>
</dbReference>
<keyword evidence="6 8" id="KW-1133">Transmembrane helix</keyword>
<gene>
    <name evidence="10" type="ORF">AAFC00_003918</name>
</gene>
<dbReference type="PROSITE" id="PS00218">
    <property type="entry name" value="AMINO_ACID_PERMEASE_1"/>
    <property type="match status" value="1"/>
</dbReference>
<evidence type="ECO:0000313" key="10">
    <source>
        <dbReference type="EMBL" id="KAL1305018.1"/>
    </source>
</evidence>
<dbReference type="InterPro" id="IPR004840">
    <property type="entry name" value="Amino_acid_permease_CS"/>
</dbReference>
<feature type="transmembrane region" description="Helical" evidence="8">
    <location>
        <begin position="275"/>
        <end position="294"/>
    </location>
</feature>
<keyword evidence="4 8" id="KW-0812">Transmembrane</keyword>
<accession>A0ABR3PGB2</accession>
<feature type="transmembrane region" description="Helical" evidence="8">
    <location>
        <begin position="128"/>
        <end position="153"/>
    </location>
</feature>
<keyword evidence="7 8" id="KW-0472">Membrane</keyword>
<keyword evidence="5" id="KW-0029">Amino-acid transport</keyword>
<evidence type="ECO:0000256" key="7">
    <source>
        <dbReference type="ARBA" id="ARBA00023136"/>
    </source>
</evidence>
<dbReference type="GeneID" id="95977618"/>
<dbReference type="Gene3D" id="1.20.1740.10">
    <property type="entry name" value="Amino acid/polyamine transporter I"/>
    <property type="match status" value="1"/>
</dbReference>
<feature type="transmembrane region" description="Helical" evidence="8">
    <location>
        <begin position="53"/>
        <end position="74"/>
    </location>
</feature>
<dbReference type="Pfam" id="PF00324">
    <property type="entry name" value="AA_permease"/>
    <property type="match status" value="1"/>
</dbReference>
<evidence type="ECO:0000256" key="6">
    <source>
        <dbReference type="ARBA" id="ARBA00022989"/>
    </source>
</evidence>
<dbReference type="PANTHER" id="PTHR43341">
    <property type="entry name" value="AMINO ACID PERMEASE"/>
    <property type="match status" value="1"/>
</dbReference>
<evidence type="ECO:0000256" key="4">
    <source>
        <dbReference type="ARBA" id="ARBA00022692"/>
    </source>
</evidence>
<keyword evidence="11" id="KW-1185">Reference proteome</keyword>
<sequence length="550" mass="60635">MVNPITEAPLSEKGHDLSGAPEYGKTDYEAGVTTSVDDDQVLHRELKSRHMQMIAIGGSIGAGLFVSSGGSLSTGGPGSLLLGFMLIGLLLLFTMQSLGELAVMYPVNGAFFDYSLRFIDPSWGFSMGWLYALSWFCVLPYELTAAGLTIRFWREDLNIGIWITVFLVVLIIIQVFGVRGYGEVEFVLAIIKIVACIGFVILAIIIDCGGVPTDKRGYIGAHYWHKPGAFHNGFKGFVSVFTNAAFAFSGTELVGLAAAEAANPRVTLPRASKQVFWRICGFYVVTLFLIGLIVPYDSDQLLNSATSNTKDSPFVLAIRLANIPALPSIFNVVITISVISVANSCTFASTRTIHALAHKQMAPRFLTWLDSKGRPVWAIVIQICFGLLAFINEASVGTTFFTWLLSISGLAGLFCWGSICFSHIRFRAGWKAQGRSLDEIPWRSPLGVWGSWCGFLLVMLCLIAEFYISVWPLGSSPNATSFFENYLAAVVAIALWLGWKVYTRQWKMWVSAKDMDLDTGRRSFVDEEEEKIDVALKQRSVFKRVVDAIF</sequence>
<keyword evidence="3" id="KW-1003">Cell membrane</keyword>
<reference evidence="10 11" key="1">
    <citation type="submission" date="2024-07" db="EMBL/GenBank/DDBJ databases">
        <title>Draft sequence of the Neodothiora populina.</title>
        <authorList>
            <person name="Drown D.D."/>
            <person name="Schuette U.S."/>
            <person name="Buechlein A.B."/>
            <person name="Rusch D.R."/>
            <person name="Winton L.W."/>
            <person name="Adams G.A."/>
        </authorList>
    </citation>
    <scope>NUCLEOTIDE SEQUENCE [LARGE SCALE GENOMIC DNA]</scope>
    <source>
        <strain evidence="10 11">CPC 39397</strain>
    </source>
</reference>
<protein>
    <recommendedName>
        <fullName evidence="9">Amino acid permease/ SLC12A domain-containing protein</fullName>
    </recommendedName>
</protein>
<feature type="transmembrane region" description="Helical" evidence="8">
    <location>
        <begin position="482"/>
        <end position="499"/>
    </location>
</feature>
<dbReference type="EMBL" id="JBFMKM010000008">
    <property type="protein sequence ID" value="KAL1305018.1"/>
    <property type="molecule type" value="Genomic_DNA"/>
</dbReference>
<dbReference type="RefSeq" id="XP_069201292.1">
    <property type="nucleotide sequence ID" value="XM_069343468.1"/>
</dbReference>
<keyword evidence="2" id="KW-0813">Transport</keyword>
<evidence type="ECO:0000256" key="3">
    <source>
        <dbReference type="ARBA" id="ARBA00022475"/>
    </source>
</evidence>
<organism evidence="10 11">
    <name type="scientific">Neodothiora populina</name>
    <dbReference type="NCBI Taxonomy" id="2781224"/>
    <lineage>
        <taxon>Eukaryota</taxon>
        <taxon>Fungi</taxon>
        <taxon>Dikarya</taxon>
        <taxon>Ascomycota</taxon>
        <taxon>Pezizomycotina</taxon>
        <taxon>Dothideomycetes</taxon>
        <taxon>Dothideomycetidae</taxon>
        <taxon>Dothideales</taxon>
        <taxon>Dothioraceae</taxon>
        <taxon>Neodothiora</taxon>
    </lineage>
</organism>
<feature type="transmembrane region" description="Helical" evidence="8">
    <location>
        <begin position="446"/>
        <end position="470"/>
    </location>
</feature>
<evidence type="ECO:0000256" key="5">
    <source>
        <dbReference type="ARBA" id="ARBA00022970"/>
    </source>
</evidence>
<feature type="transmembrane region" description="Helical" evidence="8">
    <location>
        <begin position="80"/>
        <end position="107"/>
    </location>
</feature>
<evidence type="ECO:0000313" key="11">
    <source>
        <dbReference type="Proteomes" id="UP001562354"/>
    </source>
</evidence>
<feature type="transmembrane region" description="Helical" evidence="8">
    <location>
        <begin position="329"/>
        <end position="353"/>
    </location>
</feature>
<dbReference type="PANTHER" id="PTHR43341:SF1">
    <property type="entry name" value="GENERAL AMINO-ACID PERMEASE GAP1"/>
    <property type="match status" value="1"/>
</dbReference>
<proteinExistence type="predicted"/>
<evidence type="ECO:0000259" key="9">
    <source>
        <dbReference type="Pfam" id="PF00324"/>
    </source>
</evidence>
<dbReference type="InterPro" id="IPR050524">
    <property type="entry name" value="APC_YAT"/>
</dbReference>
<feature type="transmembrane region" description="Helical" evidence="8">
    <location>
        <begin position="186"/>
        <end position="206"/>
    </location>
</feature>
<comment type="caution">
    <text evidence="10">The sequence shown here is derived from an EMBL/GenBank/DDBJ whole genome shotgun (WGS) entry which is preliminary data.</text>
</comment>
<feature type="transmembrane region" description="Helical" evidence="8">
    <location>
        <begin position="159"/>
        <end position="179"/>
    </location>
</feature>
<dbReference type="NCBIfam" id="TIGR00913">
    <property type="entry name" value="2A0310"/>
    <property type="match status" value="1"/>
</dbReference>
<name>A0ABR3PGB2_9PEZI</name>
<feature type="transmembrane region" description="Helical" evidence="8">
    <location>
        <begin position="374"/>
        <end position="391"/>
    </location>
</feature>
<comment type="subcellular location">
    <subcellularLocation>
        <location evidence="1">Cell membrane</location>
        <topology evidence="1">Multi-pass membrane protein</topology>
    </subcellularLocation>
</comment>
<feature type="transmembrane region" description="Helical" evidence="8">
    <location>
        <begin position="403"/>
        <end position="426"/>
    </location>
</feature>
<dbReference type="Proteomes" id="UP001562354">
    <property type="component" value="Unassembled WGS sequence"/>
</dbReference>
<feature type="domain" description="Amino acid permease/ SLC12A" evidence="9">
    <location>
        <begin position="50"/>
        <end position="510"/>
    </location>
</feature>
<dbReference type="PIRSF" id="PIRSF006060">
    <property type="entry name" value="AA_transporter"/>
    <property type="match status" value="1"/>
</dbReference>
<evidence type="ECO:0000256" key="1">
    <source>
        <dbReference type="ARBA" id="ARBA00004651"/>
    </source>
</evidence>
<evidence type="ECO:0000256" key="2">
    <source>
        <dbReference type="ARBA" id="ARBA00022448"/>
    </source>
</evidence>
<dbReference type="InterPro" id="IPR004841">
    <property type="entry name" value="AA-permease/SLC12A_dom"/>
</dbReference>
<evidence type="ECO:0000256" key="8">
    <source>
        <dbReference type="SAM" id="Phobius"/>
    </source>
</evidence>